<organism evidence="16 17">
    <name type="scientific">Nitrospirillum viridazoti CBAmc</name>
    <dbReference type="NCBI Taxonomy" id="1441467"/>
    <lineage>
        <taxon>Bacteria</taxon>
        <taxon>Pseudomonadati</taxon>
        <taxon>Pseudomonadota</taxon>
        <taxon>Alphaproteobacteria</taxon>
        <taxon>Rhodospirillales</taxon>
        <taxon>Azospirillaceae</taxon>
        <taxon>Nitrospirillum</taxon>
        <taxon>Nitrospirillum viridazoti</taxon>
    </lineage>
</organism>
<dbReference type="InterPro" id="IPR000531">
    <property type="entry name" value="Beta-barrel_TonB"/>
</dbReference>
<evidence type="ECO:0008006" key="18">
    <source>
        <dbReference type="Google" id="ProtNLM"/>
    </source>
</evidence>
<dbReference type="PANTHER" id="PTHR32552">
    <property type="entry name" value="FERRICHROME IRON RECEPTOR-RELATED"/>
    <property type="match status" value="1"/>
</dbReference>
<keyword evidence="4" id="KW-0410">Iron transport</keyword>
<evidence type="ECO:0000313" key="16">
    <source>
        <dbReference type="EMBL" id="ASG22249.1"/>
    </source>
</evidence>
<keyword evidence="2 11" id="KW-0813">Transport</keyword>
<evidence type="ECO:0000256" key="4">
    <source>
        <dbReference type="ARBA" id="ARBA00022496"/>
    </source>
</evidence>
<evidence type="ECO:0000256" key="6">
    <source>
        <dbReference type="ARBA" id="ARBA00023004"/>
    </source>
</evidence>
<sequence length="778" mass="83194">MRKTRVSAVVCVSTAAIVWATFGQAETPVPPTGQDTITEVIVTARRREEKLQDVPVAVTALSGEQLAERGVAKLEDLRFQAPAFQVQPGPYGGAVPAFQVRGQRQQEALITQDPSVGAYVDEVYQARVYGLNQAMLDLDNVQVLKGPQGTLFGRNTSGGALLVMSKRPTDQFEGMASIGLGDYGSRETTAIVNVPVTDAFALRAAVKVDHHDGYTTNVDTGQQLGTETNTSYRLGGLLRAGAVESYTTLSGVHTTGTGVPLISQGFGPNASALAGMDPAAVARANAVQAARGFYETSGDLQPDDTRLDTFAATNITTVDVGDLTFKNVLGYRQISADIGVEFDGSDLKARNGLPFFNALNIAREHQVSEELQMQGKGFGDRLTYVVGGYYFREEGSDFQQTVIGAYGLSQVGGGYAVNSSTSLFAQGDLKLTDELTLTAGGRYSWDRRDFTGQTYYSGLSAGTAAIDFRGNPPPVACNDGGTLANTCKVPLPTYEKNVPTWTAGLNYKPAEETLLYATVSRGYRSGGYNLRGKLGANGSLGSFGPFAPEIVVNYEVGVKQDFTLGGVAMRANAAGYHQDYSNIQRTIYAQFPGETVPQAYVKNAASATIDGGELELSAKPARGLDLSAFLSYIDAAYSSFAYTVAAKPDGSGSRTIDASSYAFAGTPRFQYGATVRYELPLSDRLGTAAAQLSYYRQSRMAWSDSGENYAVTKPYGLTDLRLDWKEVAGHPLDLGFYVRNLFDVQYKAMGASGYQTTGFLSYIPGTPRTMGGTLTVHF</sequence>
<evidence type="ECO:0000259" key="15">
    <source>
        <dbReference type="Pfam" id="PF07715"/>
    </source>
</evidence>
<dbReference type="InterPro" id="IPR036942">
    <property type="entry name" value="Beta-barrel_TonB_sf"/>
</dbReference>
<dbReference type="Gene3D" id="2.40.170.20">
    <property type="entry name" value="TonB-dependent receptor, beta-barrel domain"/>
    <property type="match status" value="1"/>
</dbReference>
<evidence type="ECO:0000256" key="13">
    <source>
        <dbReference type="SAM" id="SignalP"/>
    </source>
</evidence>
<accession>A0A248JUG7</accession>
<evidence type="ECO:0000256" key="5">
    <source>
        <dbReference type="ARBA" id="ARBA00022692"/>
    </source>
</evidence>
<dbReference type="Pfam" id="PF07715">
    <property type="entry name" value="Plug"/>
    <property type="match status" value="1"/>
</dbReference>
<keyword evidence="13" id="KW-0732">Signal</keyword>
<evidence type="ECO:0000256" key="10">
    <source>
        <dbReference type="ARBA" id="ARBA00023237"/>
    </source>
</evidence>
<gene>
    <name evidence="16" type="ORF">Y958_14900</name>
</gene>
<proteinExistence type="inferred from homology"/>
<keyword evidence="3 11" id="KW-1134">Transmembrane beta strand</keyword>
<dbReference type="SUPFAM" id="SSF56935">
    <property type="entry name" value="Porins"/>
    <property type="match status" value="1"/>
</dbReference>
<evidence type="ECO:0000256" key="1">
    <source>
        <dbReference type="ARBA" id="ARBA00004571"/>
    </source>
</evidence>
<dbReference type="PANTHER" id="PTHR32552:SF81">
    <property type="entry name" value="TONB-DEPENDENT OUTER MEMBRANE RECEPTOR"/>
    <property type="match status" value="1"/>
</dbReference>
<dbReference type="InterPro" id="IPR039426">
    <property type="entry name" value="TonB-dep_rcpt-like"/>
</dbReference>
<dbReference type="Pfam" id="PF00593">
    <property type="entry name" value="TonB_dep_Rec_b-barrel"/>
    <property type="match status" value="1"/>
</dbReference>
<feature type="chain" id="PRO_5012738360" description="TonB-dependent receptor" evidence="13">
    <location>
        <begin position="26"/>
        <end position="778"/>
    </location>
</feature>
<protein>
    <recommendedName>
        <fullName evidence="18">TonB-dependent receptor</fullName>
    </recommendedName>
</protein>
<dbReference type="GO" id="GO:0009279">
    <property type="term" value="C:cell outer membrane"/>
    <property type="evidence" value="ECO:0007669"/>
    <property type="project" value="UniProtKB-SubCell"/>
</dbReference>
<keyword evidence="17" id="KW-1185">Reference proteome</keyword>
<keyword evidence="9 11" id="KW-0472">Membrane</keyword>
<name>A0A248JUG7_9PROT</name>
<keyword evidence="8 12" id="KW-0798">TonB box</keyword>
<dbReference type="AlphaFoldDB" id="A0A248JUG7"/>
<keyword evidence="7" id="KW-0406">Ion transport</keyword>
<evidence type="ECO:0000256" key="8">
    <source>
        <dbReference type="ARBA" id="ARBA00023077"/>
    </source>
</evidence>
<evidence type="ECO:0000259" key="14">
    <source>
        <dbReference type="Pfam" id="PF00593"/>
    </source>
</evidence>
<evidence type="ECO:0000256" key="9">
    <source>
        <dbReference type="ARBA" id="ARBA00023136"/>
    </source>
</evidence>
<dbReference type="EMBL" id="CP022111">
    <property type="protein sequence ID" value="ASG22249.1"/>
    <property type="molecule type" value="Genomic_DNA"/>
</dbReference>
<dbReference type="InterPro" id="IPR012910">
    <property type="entry name" value="Plug_dom"/>
</dbReference>
<dbReference type="GO" id="GO:0006826">
    <property type="term" value="P:iron ion transport"/>
    <property type="evidence" value="ECO:0007669"/>
    <property type="project" value="UniProtKB-KW"/>
</dbReference>
<evidence type="ECO:0000256" key="12">
    <source>
        <dbReference type="RuleBase" id="RU003357"/>
    </source>
</evidence>
<evidence type="ECO:0000256" key="2">
    <source>
        <dbReference type="ARBA" id="ARBA00022448"/>
    </source>
</evidence>
<dbReference type="PROSITE" id="PS52016">
    <property type="entry name" value="TONB_DEPENDENT_REC_3"/>
    <property type="match status" value="1"/>
</dbReference>
<feature type="domain" description="TonB-dependent receptor plug" evidence="15">
    <location>
        <begin position="51"/>
        <end position="160"/>
    </location>
</feature>
<comment type="similarity">
    <text evidence="11 12">Belongs to the TonB-dependent receptor family.</text>
</comment>
<evidence type="ECO:0000313" key="17">
    <source>
        <dbReference type="Proteomes" id="UP000197153"/>
    </source>
</evidence>
<dbReference type="KEGG" id="nao:Y958_14900"/>
<evidence type="ECO:0000256" key="3">
    <source>
        <dbReference type="ARBA" id="ARBA00022452"/>
    </source>
</evidence>
<feature type="signal peptide" evidence="13">
    <location>
        <begin position="1"/>
        <end position="25"/>
    </location>
</feature>
<reference evidence="16 17" key="1">
    <citation type="submission" date="2017-06" db="EMBL/GenBank/DDBJ databases">
        <title>Complete genome sequence of Nitrospirillum amazonense strain CBAmC, an endophytic nitrogen-fixing and plant growth-promoting bacterium, isolated from sugarcane.</title>
        <authorList>
            <person name="Schwab S."/>
            <person name="dos Santos Teixeira K.R."/>
            <person name="Simoes Araujo J.L."/>
            <person name="Soares Vidal M."/>
            <person name="Borges de Freitas H.R."/>
            <person name="Rivello Crivelaro A.L."/>
            <person name="Bueno de Camargo Nunes A."/>
            <person name="dos Santos C.M."/>
            <person name="Palmeira da Silva Rosa D."/>
            <person name="da Silva Padilha D."/>
            <person name="da Silva E."/>
            <person name="Araujo Terra L."/>
            <person name="Soares Mendes V."/>
            <person name="Farinelli L."/>
            <person name="Magalhaes Cruz L."/>
            <person name="Baldani J.I."/>
        </authorList>
    </citation>
    <scope>NUCLEOTIDE SEQUENCE [LARGE SCALE GENOMIC DNA]</scope>
    <source>
        <strain evidence="16 17">CBAmC</strain>
    </source>
</reference>
<feature type="domain" description="TonB-dependent receptor-like beta-barrel" evidence="14">
    <location>
        <begin position="286"/>
        <end position="741"/>
    </location>
</feature>
<keyword evidence="10 11" id="KW-0998">Cell outer membrane</keyword>
<evidence type="ECO:0000256" key="7">
    <source>
        <dbReference type="ARBA" id="ARBA00023065"/>
    </source>
</evidence>
<keyword evidence="5 11" id="KW-0812">Transmembrane</keyword>
<dbReference type="Proteomes" id="UP000197153">
    <property type="component" value="Chromosome 2"/>
</dbReference>
<keyword evidence="6" id="KW-0408">Iron</keyword>
<comment type="subcellular location">
    <subcellularLocation>
        <location evidence="1 11">Cell outer membrane</location>
        <topology evidence="1 11">Multi-pass membrane protein</topology>
    </subcellularLocation>
</comment>
<evidence type="ECO:0000256" key="11">
    <source>
        <dbReference type="PROSITE-ProRule" id="PRU01360"/>
    </source>
</evidence>